<keyword evidence="3" id="KW-1185">Reference proteome</keyword>
<dbReference type="InterPro" id="IPR024637">
    <property type="entry name" value="Ctk3_C"/>
</dbReference>
<dbReference type="OrthoDB" id="21266at2759"/>
<evidence type="ECO:0000259" key="1">
    <source>
        <dbReference type="PROSITE" id="PS51391"/>
    </source>
</evidence>
<reference evidence="2" key="1">
    <citation type="journal article" date="2021" name="Open Biol.">
        <title>Shared evolutionary footprints suggest mitochondrial oxidative damage underlies multiple complex I losses in fungi.</title>
        <authorList>
            <person name="Schikora-Tamarit M.A."/>
            <person name="Marcet-Houben M."/>
            <person name="Nosek J."/>
            <person name="Gabaldon T."/>
        </authorList>
    </citation>
    <scope>NUCLEOTIDE SEQUENCE</scope>
    <source>
        <strain evidence="2">CBS6341</strain>
    </source>
</reference>
<dbReference type="GO" id="GO:0045943">
    <property type="term" value="P:positive regulation of transcription by RNA polymerase I"/>
    <property type="evidence" value="ECO:0007669"/>
    <property type="project" value="TreeGrafter"/>
</dbReference>
<dbReference type="InterPro" id="IPR042326">
    <property type="entry name" value="Ctk3"/>
</dbReference>
<dbReference type="Gene3D" id="1.25.40.90">
    <property type="match status" value="1"/>
</dbReference>
<dbReference type="PANTHER" id="PTHR28291:SF1">
    <property type="entry name" value="CTD KINASE SUBUNIT GAMMA"/>
    <property type="match status" value="1"/>
</dbReference>
<dbReference type="GO" id="GO:0032786">
    <property type="term" value="P:positive regulation of DNA-templated transcription, elongation"/>
    <property type="evidence" value="ECO:0007669"/>
    <property type="project" value="InterPro"/>
</dbReference>
<dbReference type="EMBL" id="JAEUBF010001281">
    <property type="protein sequence ID" value="KAH3671359.1"/>
    <property type="molecule type" value="Genomic_DNA"/>
</dbReference>
<dbReference type="PROSITE" id="PS51391">
    <property type="entry name" value="CID"/>
    <property type="match status" value="1"/>
</dbReference>
<dbReference type="InterPro" id="IPR008942">
    <property type="entry name" value="ENTH_VHS"/>
</dbReference>
<feature type="domain" description="CID" evidence="1">
    <location>
        <begin position="2"/>
        <end position="138"/>
    </location>
</feature>
<reference evidence="2" key="2">
    <citation type="submission" date="2021-01" db="EMBL/GenBank/DDBJ databases">
        <authorList>
            <person name="Schikora-Tamarit M.A."/>
        </authorList>
    </citation>
    <scope>NUCLEOTIDE SEQUENCE</scope>
    <source>
        <strain evidence="2">CBS6341</strain>
    </source>
</reference>
<protein>
    <recommendedName>
        <fullName evidence="1">CID domain-containing protein</fullName>
    </recommendedName>
</protein>
<dbReference type="AlphaFoldDB" id="A0A9P8TA91"/>
<organism evidence="2 3">
    <name type="scientific">Wickerhamomyces mucosus</name>
    <dbReference type="NCBI Taxonomy" id="1378264"/>
    <lineage>
        <taxon>Eukaryota</taxon>
        <taxon>Fungi</taxon>
        <taxon>Dikarya</taxon>
        <taxon>Ascomycota</taxon>
        <taxon>Saccharomycotina</taxon>
        <taxon>Saccharomycetes</taxon>
        <taxon>Phaffomycetales</taxon>
        <taxon>Wickerhamomycetaceae</taxon>
        <taxon>Wickerhamomyces</taxon>
    </lineage>
</organism>
<gene>
    <name evidence="2" type="ORF">WICMUC_004656</name>
</gene>
<dbReference type="Pfam" id="PF12350">
    <property type="entry name" value="CTK3_C"/>
    <property type="match status" value="1"/>
</dbReference>
<dbReference type="Pfam" id="PF12243">
    <property type="entry name" value="CTK3"/>
    <property type="match status" value="1"/>
</dbReference>
<dbReference type="InterPro" id="IPR024638">
    <property type="entry name" value="Ctk3_N"/>
</dbReference>
<sequence length="263" mass="31485">MDPFEARLQFIQLLETLTPSTLAIQKTISYALKNHELHEDFHSVILEKLEHLDLNSRLNILHFIESLITVIVSNNDQTEKPYIKNFEKDLLLIYEKLIPTNNLINLTQCVESLKSIEQKYNFDSRDLFEKFNSVDSKSLTNESNNDIQNLISNTENTFEKSWWFLILMKRKSLQNRVDQIQGMSEVDENPNYNFTKDQILSRIESDRERHKKFKESNWIINRVNLRVDREEFDKIWDQYNELNDDDYQDLQELNEIVNESYQI</sequence>
<name>A0A9P8TA91_9ASCO</name>
<evidence type="ECO:0000313" key="2">
    <source>
        <dbReference type="EMBL" id="KAH3671359.1"/>
    </source>
</evidence>
<accession>A0A9P8TA91</accession>
<dbReference type="InterPro" id="IPR006569">
    <property type="entry name" value="CID_dom"/>
</dbReference>
<proteinExistence type="predicted"/>
<dbReference type="Proteomes" id="UP000769528">
    <property type="component" value="Unassembled WGS sequence"/>
</dbReference>
<evidence type="ECO:0000313" key="3">
    <source>
        <dbReference type="Proteomes" id="UP000769528"/>
    </source>
</evidence>
<dbReference type="GO" id="GO:0070692">
    <property type="term" value="C:CTDK-1 complex"/>
    <property type="evidence" value="ECO:0007669"/>
    <property type="project" value="InterPro"/>
</dbReference>
<comment type="caution">
    <text evidence="2">The sequence shown here is derived from an EMBL/GenBank/DDBJ whole genome shotgun (WGS) entry which is preliminary data.</text>
</comment>
<dbReference type="PANTHER" id="PTHR28291">
    <property type="entry name" value="CTD KINASE SUBUNIT GAMMA"/>
    <property type="match status" value="1"/>
</dbReference>